<dbReference type="AlphaFoldDB" id="A0A8S3UZV9"/>
<dbReference type="Pfam" id="PF00386">
    <property type="entry name" value="C1q"/>
    <property type="match status" value="2"/>
</dbReference>
<dbReference type="PROSITE" id="PS50871">
    <property type="entry name" value="C1Q"/>
    <property type="match status" value="2"/>
</dbReference>
<dbReference type="EMBL" id="CAJPWZ010003073">
    <property type="protein sequence ID" value="CAG2251033.1"/>
    <property type="molecule type" value="Genomic_DNA"/>
</dbReference>
<reference evidence="5" key="1">
    <citation type="submission" date="2021-03" db="EMBL/GenBank/DDBJ databases">
        <authorList>
            <person name="Bekaert M."/>
        </authorList>
    </citation>
    <scope>NUCLEOTIDE SEQUENCE</scope>
</reference>
<evidence type="ECO:0000259" key="4">
    <source>
        <dbReference type="PROSITE" id="PS50871"/>
    </source>
</evidence>
<keyword evidence="6" id="KW-1185">Reference proteome</keyword>
<keyword evidence="2" id="KW-0964">Secreted</keyword>
<comment type="subcellular location">
    <subcellularLocation>
        <location evidence="1">Secreted</location>
    </subcellularLocation>
</comment>
<dbReference type="SUPFAM" id="SSF49842">
    <property type="entry name" value="TNF-like"/>
    <property type="match status" value="2"/>
</dbReference>
<feature type="domain" description="C1q" evidence="4">
    <location>
        <begin position="86"/>
        <end position="143"/>
    </location>
</feature>
<dbReference type="SMART" id="SM00110">
    <property type="entry name" value="C1Q"/>
    <property type="match status" value="1"/>
</dbReference>
<dbReference type="InterPro" id="IPR050822">
    <property type="entry name" value="Cerebellin_Synaptic_Org"/>
</dbReference>
<keyword evidence="3" id="KW-0732">Signal</keyword>
<dbReference type="Proteomes" id="UP000683360">
    <property type="component" value="Unassembled WGS sequence"/>
</dbReference>
<protein>
    <submittedName>
        <fullName evidence="5">C1QL</fullName>
    </submittedName>
</protein>
<sequence length="477" mass="53497">MFTLLEAGDIDENDVISELRQLITDIQKRQRFYEHELISQQKTIKDQANEIAKLKKPNSWTQIKAVNNQSTNIPHAVRNNIYRRQLQGAGIAFSVCLDHDLDLGASEVLKYNKIITNEGGGYNLNTGAFVCPESGMYLLSFYIGRERRLITSRGIHLPKAEKENDGFVLNQMITEVPDKQRIHEAPILLQKKKMVNQAYHIAELQELQKVTKDKDDQKAEIEELRTLIKVQSNCKTELVKMWKVIEDQAIEIGKLKNMQNFILKDYDNEITNIKAGTDINQNLKNSQLIQHEHISNNISKQEKKLAGKKVPVKDSIHKTNQSLNNTSIVGSKLYKRLIQAGSGGVAFSVYLDHDTDSGAQQVLKYNRIITNEGNGYNVHTGSFTCPESGMYLLFFSIGERGDTIPKGAYIYLMVNSVNVIDAAVDSYHNAQDLQGGNTVIIRLKAGDVVFTEVAVGGHSEGSTGLRLTSFSGVLLYP</sequence>
<proteinExistence type="predicted"/>
<dbReference type="InterPro" id="IPR008983">
    <property type="entry name" value="Tumour_necrosis_fac-like_dom"/>
</dbReference>
<comment type="caution">
    <text evidence="5">The sequence shown here is derived from an EMBL/GenBank/DDBJ whole genome shotgun (WGS) entry which is preliminary data.</text>
</comment>
<dbReference type="InterPro" id="IPR001073">
    <property type="entry name" value="C1q_dom"/>
</dbReference>
<dbReference type="PANTHER" id="PTHR22923:SF116">
    <property type="entry name" value="C1Q DOMAIN-CONTAINING PROTEIN"/>
    <property type="match status" value="1"/>
</dbReference>
<dbReference type="PRINTS" id="PR00007">
    <property type="entry name" value="COMPLEMNTC1Q"/>
</dbReference>
<dbReference type="PANTHER" id="PTHR22923">
    <property type="entry name" value="CEREBELLIN-RELATED"/>
    <property type="match status" value="1"/>
</dbReference>
<accession>A0A8S3UZV9</accession>
<name>A0A8S3UZV9_MYTED</name>
<dbReference type="GO" id="GO:0005576">
    <property type="term" value="C:extracellular region"/>
    <property type="evidence" value="ECO:0007669"/>
    <property type="project" value="UniProtKB-SubCell"/>
</dbReference>
<evidence type="ECO:0000256" key="3">
    <source>
        <dbReference type="ARBA" id="ARBA00022729"/>
    </source>
</evidence>
<evidence type="ECO:0000313" key="6">
    <source>
        <dbReference type="Proteomes" id="UP000683360"/>
    </source>
</evidence>
<organism evidence="5 6">
    <name type="scientific">Mytilus edulis</name>
    <name type="common">Blue mussel</name>
    <dbReference type="NCBI Taxonomy" id="6550"/>
    <lineage>
        <taxon>Eukaryota</taxon>
        <taxon>Metazoa</taxon>
        <taxon>Spiralia</taxon>
        <taxon>Lophotrochozoa</taxon>
        <taxon>Mollusca</taxon>
        <taxon>Bivalvia</taxon>
        <taxon>Autobranchia</taxon>
        <taxon>Pteriomorphia</taxon>
        <taxon>Mytilida</taxon>
        <taxon>Mytiloidea</taxon>
        <taxon>Mytilidae</taxon>
        <taxon>Mytilinae</taxon>
        <taxon>Mytilus</taxon>
    </lineage>
</organism>
<evidence type="ECO:0000256" key="2">
    <source>
        <dbReference type="ARBA" id="ARBA00022525"/>
    </source>
</evidence>
<dbReference type="OrthoDB" id="6157211at2759"/>
<evidence type="ECO:0000256" key="1">
    <source>
        <dbReference type="ARBA" id="ARBA00004613"/>
    </source>
</evidence>
<gene>
    <name evidence="5" type="ORF">MEDL_62743</name>
</gene>
<evidence type="ECO:0000313" key="5">
    <source>
        <dbReference type="EMBL" id="CAG2251033.1"/>
    </source>
</evidence>
<feature type="domain" description="C1q" evidence="4">
    <location>
        <begin position="340"/>
        <end position="477"/>
    </location>
</feature>
<dbReference type="Gene3D" id="2.60.120.40">
    <property type="match status" value="2"/>
</dbReference>